<reference evidence="3" key="1">
    <citation type="journal article" date="2019" name="Int. J. Syst. Evol. Microbiol.">
        <title>The Global Catalogue of Microorganisms (GCM) 10K type strain sequencing project: providing services to taxonomists for standard genome sequencing and annotation.</title>
        <authorList>
            <consortium name="The Broad Institute Genomics Platform"/>
            <consortium name="The Broad Institute Genome Sequencing Center for Infectious Disease"/>
            <person name="Wu L."/>
            <person name="Ma J."/>
        </authorList>
    </citation>
    <scope>NUCLEOTIDE SEQUENCE [LARGE SCALE GENOMIC DNA]</scope>
    <source>
        <strain evidence="3">CGMCC 1.12922</strain>
    </source>
</reference>
<organism evidence="2 3">
    <name type="scientific">Sinisalibacter lacisalsi</name>
    <dbReference type="NCBI Taxonomy" id="1526570"/>
    <lineage>
        <taxon>Bacteria</taxon>
        <taxon>Pseudomonadati</taxon>
        <taxon>Pseudomonadota</taxon>
        <taxon>Alphaproteobacteria</taxon>
        <taxon>Rhodobacterales</taxon>
        <taxon>Roseobacteraceae</taxon>
        <taxon>Sinisalibacter</taxon>
    </lineage>
</organism>
<name>A0ABQ1QXR5_9RHOB</name>
<evidence type="ECO:0000313" key="2">
    <source>
        <dbReference type="EMBL" id="GGD46591.1"/>
    </source>
</evidence>
<sequence length="110" mass="11735">MDWTILIATTLVTAAVVALVAREVARRLGCAGRDLGAGVLLFAIVISLVVLQGAAKLAVLVEGLFVRQGIDPETALGGQFYLMVYAASFVPIAAYVVTLLVMYRKVRARQ</sequence>
<feature type="transmembrane region" description="Helical" evidence="1">
    <location>
        <begin position="6"/>
        <end position="25"/>
    </location>
</feature>
<feature type="transmembrane region" description="Helical" evidence="1">
    <location>
        <begin position="37"/>
        <end position="60"/>
    </location>
</feature>
<gene>
    <name evidence="2" type="ORF">GCM10011358_32900</name>
</gene>
<protein>
    <submittedName>
        <fullName evidence="2">Uncharacterized protein</fullName>
    </submittedName>
</protein>
<proteinExistence type="predicted"/>
<evidence type="ECO:0000313" key="3">
    <source>
        <dbReference type="Proteomes" id="UP000617355"/>
    </source>
</evidence>
<feature type="transmembrane region" description="Helical" evidence="1">
    <location>
        <begin position="80"/>
        <end position="103"/>
    </location>
</feature>
<keyword evidence="3" id="KW-1185">Reference proteome</keyword>
<dbReference type="RefSeq" id="WP_188529919.1">
    <property type="nucleotide sequence ID" value="NZ_BMGI01000006.1"/>
</dbReference>
<keyword evidence="1" id="KW-1133">Transmembrane helix</keyword>
<keyword evidence="1" id="KW-0812">Transmembrane</keyword>
<dbReference type="EMBL" id="BMGI01000006">
    <property type="protein sequence ID" value="GGD46591.1"/>
    <property type="molecule type" value="Genomic_DNA"/>
</dbReference>
<keyword evidence="1" id="KW-0472">Membrane</keyword>
<dbReference type="Proteomes" id="UP000617355">
    <property type="component" value="Unassembled WGS sequence"/>
</dbReference>
<comment type="caution">
    <text evidence="2">The sequence shown here is derived from an EMBL/GenBank/DDBJ whole genome shotgun (WGS) entry which is preliminary data.</text>
</comment>
<accession>A0ABQ1QXR5</accession>
<evidence type="ECO:0000256" key="1">
    <source>
        <dbReference type="SAM" id="Phobius"/>
    </source>
</evidence>